<dbReference type="Proteomes" id="UP000534186">
    <property type="component" value="Unassembled WGS sequence"/>
</dbReference>
<accession>A0A7Y9NQ30</accession>
<sequence length="551" mass="61820">MEQTVHGHEDNLKEYTIGTEAYGRRTDFDPGQDTIVRTEARRLRRKLKEYYETEGKSDDVVIFMRTGSYVPAIRWRASLDGQSQVSTRTANELWVEGDGVRVALTAFQAHANDPIASACAFGITDDLLHRLVQAPGIKVVSETASRSSRKNSDSLKEGGELEAQIILDGTVRSEHNRLRVSARVSTTPGLLLWSQRFDAATDEDSLLKLHDAVAAALLSRIAPRASIVRRYLGTPTQTLYQFFSKALAAESLLEEGTVVTISDSLKRFEELVLEAPEYGRLHCGVAQCYMALAQRGARSSKEFVSRASEACKRAIAIDSNAIDAHSTFGCILAQEWNWKAAEESFRRALRLGDQHAAHRQFAQFLLLHSRFDESWKHFQIAEGMDPFSARQKSSIARFFYYSRWHREAKEYYARVMQYGPLPIEATLIRAFTEIQMGELKNAVALAQGVRRRVGTVQLYLATVAEIFALSNEVDQARSLAVSSGLLAEQASLSYFRKACLALALNEPAKSLEFLSESFKRKEAELPWIAADPRFDRIRGDATYQSIVRAVF</sequence>
<name>A0A7Y9NQ30_9BACT</name>
<dbReference type="Gene3D" id="1.25.40.10">
    <property type="entry name" value="Tetratricopeptide repeat domain"/>
    <property type="match status" value="1"/>
</dbReference>
<dbReference type="NCBIfam" id="NF047558">
    <property type="entry name" value="TPR_END_plus"/>
    <property type="match status" value="1"/>
</dbReference>
<protein>
    <submittedName>
        <fullName evidence="1">TolB-like protein/Tfp pilus assembly protein PilF</fullName>
    </submittedName>
</protein>
<dbReference type="InterPro" id="IPR011990">
    <property type="entry name" value="TPR-like_helical_dom_sf"/>
</dbReference>
<comment type="caution">
    <text evidence="1">The sequence shown here is derived from an EMBL/GenBank/DDBJ whole genome shotgun (WGS) entry which is preliminary data.</text>
</comment>
<dbReference type="SUPFAM" id="SSF48452">
    <property type="entry name" value="TPR-like"/>
    <property type="match status" value="1"/>
</dbReference>
<organism evidence="1 2">
    <name type="scientific">Tunturiibacter lichenicola</name>
    <dbReference type="NCBI Taxonomy" id="2051959"/>
    <lineage>
        <taxon>Bacteria</taxon>
        <taxon>Pseudomonadati</taxon>
        <taxon>Acidobacteriota</taxon>
        <taxon>Terriglobia</taxon>
        <taxon>Terriglobales</taxon>
        <taxon>Acidobacteriaceae</taxon>
        <taxon>Tunturiibacter</taxon>
    </lineage>
</organism>
<evidence type="ECO:0000313" key="1">
    <source>
        <dbReference type="EMBL" id="NYF53476.1"/>
    </source>
</evidence>
<evidence type="ECO:0000313" key="2">
    <source>
        <dbReference type="Proteomes" id="UP000534186"/>
    </source>
</evidence>
<proteinExistence type="predicted"/>
<dbReference type="AlphaFoldDB" id="A0A7Y9NQ30"/>
<dbReference type="EMBL" id="JACCCV010000002">
    <property type="protein sequence ID" value="NYF53476.1"/>
    <property type="molecule type" value="Genomic_DNA"/>
</dbReference>
<reference evidence="1 2" key="1">
    <citation type="submission" date="2020-07" db="EMBL/GenBank/DDBJ databases">
        <title>Genomic Encyclopedia of Type Strains, Phase IV (KMG-V): Genome sequencing to study the core and pangenomes of soil and plant-associated prokaryotes.</title>
        <authorList>
            <person name="Whitman W."/>
        </authorList>
    </citation>
    <scope>NUCLEOTIDE SEQUENCE [LARGE SCALE GENOMIC DNA]</scope>
    <source>
        <strain evidence="1 2">M8UP30</strain>
    </source>
</reference>
<gene>
    <name evidence="1" type="ORF">HDF12_003875</name>
</gene>